<name>A0A0A9ER04_ARUDO</name>
<reference evidence="1" key="1">
    <citation type="submission" date="2014-09" db="EMBL/GenBank/DDBJ databases">
        <authorList>
            <person name="Magalhaes I.L.F."/>
            <person name="Oliveira U."/>
            <person name="Santos F.R."/>
            <person name="Vidigal T.H.D.A."/>
            <person name="Brescovit A.D."/>
            <person name="Santos A.J."/>
        </authorList>
    </citation>
    <scope>NUCLEOTIDE SEQUENCE</scope>
    <source>
        <tissue evidence="1">Shoot tissue taken approximately 20 cm above the soil surface</tissue>
    </source>
</reference>
<proteinExistence type="predicted"/>
<accession>A0A0A9ER04</accession>
<evidence type="ECO:0000313" key="1">
    <source>
        <dbReference type="EMBL" id="JAE00311.1"/>
    </source>
</evidence>
<reference evidence="1" key="2">
    <citation type="journal article" date="2015" name="Data Brief">
        <title>Shoot transcriptome of the giant reed, Arundo donax.</title>
        <authorList>
            <person name="Barrero R.A."/>
            <person name="Guerrero F.D."/>
            <person name="Moolhuijzen P."/>
            <person name="Goolsby J.A."/>
            <person name="Tidwell J."/>
            <person name="Bellgard S.E."/>
            <person name="Bellgard M.I."/>
        </authorList>
    </citation>
    <scope>NUCLEOTIDE SEQUENCE</scope>
    <source>
        <tissue evidence="1">Shoot tissue taken approximately 20 cm above the soil surface</tissue>
    </source>
</reference>
<sequence>MRTAVCLVLLILVVLFNLTTVTHMGSPSKLFFSLPDSR</sequence>
<protein>
    <submittedName>
        <fullName evidence="1">Uncharacterized protein</fullName>
    </submittedName>
</protein>
<organism evidence="1">
    <name type="scientific">Arundo donax</name>
    <name type="common">Giant reed</name>
    <name type="synonym">Donax arundinaceus</name>
    <dbReference type="NCBI Taxonomy" id="35708"/>
    <lineage>
        <taxon>Eukaryota</taxon>
        <taxon>Viridiplantae</taxon>
        <taxon>Streptophyta</taxon>
        <taxon>Embryophyta</taxon>
        <taxon>Tracheophyta</taxon>
        <taxon>Spermatophyta</taxon>
        <taxon>Magnoliopsida</taxon>
        <taxon>Liliopsida</taxon>
        <taxon>Poales</taxon>
        <taxon>Poaceae</taxon>
        <taxon>PACMAD clade</taxon>
        <taxon>Arundinoideae</taxon>
        <taxon>Arundineae</taxon>
        <taxon>Arundo</taxon>
    </lineage>
</organism>
<dbReference type="AlphaFoldDB" id="A0A0A9ER04"/>
<dbReference type="EMBL" id="GBRH01197585">
    <property type="protein sequence ID" value="JAE00311.1"/>
    <property type="molecule type" value="Transcribed_RNA"/>
</dbReference>